<keyword evidence="16" id="KW-1185">Reference proteome</keyword>
<dbReference type="SUPFAM" id="SSF53244">
    <property type="entry name" value="MurD-like peptide ligases, peptide-binding domain"/>
    <property type="match status" value="1"/>
</dbReference>
<protein>
    <recommendedName>
        <fullName evidence="10 11">UDP-N-acetylmuramoyl-tripeptide--D-alanyl-D-alanine ligase</fullName>
        <ecNumber evidence="10 11">6.3.2.10</ecNumber>
    </recommendedName>
    <alternativeName>
        <fullName evidence="10">D-alanyl-D-alanine-adding enzyme</fullName>
    </alternativeName>
</protein>
<organism evidence="15 16">
    <name type="scientific">Thermodesulfobacterium commune DSM 2178</name>
    <dbReference type="NCBI Taxonomy" id="289377"/>
    <lineage>
        <taxon>Bacteria</taxon>
        <taxon>Pseudomonadati</taxon>
        <taxon>Thermodesulfobacteriota</taxon>
        <taxon>Thermodesulfobacteria</taxon>
        <taxon>Thermodesulfobacteriales</taxon>
        <taxon>Thermodesulfobacteriaceae</taxon>
        <taxon>Thermodesulfobacterium</taxon>
    </lineage>
</organism>
<dbReference type="InterPro" id="IPR036565">
    <property type="entry name" value="Mur-like_cat_sf"/>
</dbReference>
<dbReference type="PANTHER" id="PTHR43024">
    <property type="entry name" value="UDP-N-ACETYLMURAMOYL-TRIPEPTIDE--D-ALANYL-D-ALANINE LIGASE"/>
    <property type="match status" value="1"/>
</dbReference>
<accession>A0A075WTF6</accession>
<evidence type="ECO:0000256" key="10">
    <source>
        <dbReference type="HAMAP-Rule" id="MF_02019"/>
    </source>
</evidence>
<dbReference type="InterPro" id="IPR000713">
    <property type="entry name" value="Mur_ligase_N"/>
</dbReference>
<keyword evidence="4 10" id="KW-0547">Nucleotide-binding</keyword>
<dbReference type="Gene3D" id="3.90.190.20">
    <property type="entry name" value="Mur ligase, C-terminal domain"/>
    <property type="match status" value="1"/>
</dbReference>
<dbReference type="GO" id="GO:0051301">
    <property type="term" value="P:cell division"/>
    <property type="evidence" value="ECO:0007669"/>
    <property type="project" value="UniProtKB-KW"/>
</dbReference>
<keyword evidence="1 10" id="KW-0963">Cytoplasm</keyword>
<evidence type="ECO:0000259" key="14">
    <source>
        <dbReference type="Pfam" id="PF08245"/>
    </source>
</evidence>
<dbReference type="InterPro" id="IPR051046">
    <property type="entry name" value="MurCDEF_CellWall_CoF430Synth"/>
</dbReference>
<dbReference type="GO" id="GO:0047480">
    <property type="term" value="F:UDP-N-acetylmuramoyl-tripeptide-D-alanyl-D-alanine ligase activity"/>
    <property type="evidence" value="ECO:0007669"/>
    <property type="project" value="UniProtKB-UniRule"/>
</dbReference>
<dbReference type="HOGENOM" id="CLU_031507_1_2_0"/>
<feature type="domain" description="Mur ligase central" evidence="14">
    <location>
        <begin position="118"/>
        <end position="303"/>
    </location>
</feature>
<dbReference type="STRING" id="289377.HL41_04810"/>
<dbReference type="EC" id="6.3.2.10" evidence="10 11"/>
<comment type="catalytic activity">
    <reaction evidence="10 11">
        <text>D-alanyl-D-alanine + UDP-N-acetyl-alpha-D-muramoyl-L-alanyl-gamma-D-glutamyl-meso-2,6-diaminopimelate + ATP = UDP-N-acetyl-alpha-D-muramoyl-L-alanyl-gamma-D-glutamyl-meso-2,6-diaminopimeloyl-D-alanyl-D-alanine + ADP + phosphate + H(+)</text>
        <dbReference type="Rhea" id="RHEA:28374"/>
        <dbReference type="ChEBI" id="CHEBI:15378"/>
        <dbReference type="ChEBI" id="CHEBI:30616"/>
        <dbReference type="ChEBI" id="CHEBI:43474"/>
        <dbReference type="ChEBI" id="CHEBI:57822"/>
        <dbReference type="ChEBI" id="CHEBI:61386"/>
        <dbReference type="ChEBI" id="CHEBI:83905"/>
        <dbReference type="ChEBI" id="CHEBI:456216"/>
        <dbReference type="EC" id="6.3.2.10"/>
    </reaction>
</comment>
<evidence type="ECO:0000256" key="4">
    <source>
        <dbReference type="ARBA" id="ARBA00022741"/>
    </source>
</evidence>
<evidence type="ECO:0000259" key="12">
    <source>
        <dbReference type="Pfam" id="PF01225"/>
    </source>
</evidence>
<dbReference type="PANTHER" id="PTHR43024:SF1">
    <property type="entry name" value="UDP-N-ACETYLMURAMOYL-TRIPEPTIDE--D-ALANYL-D-ALANINE LIGASE"/>
    <property type="match status" value="1"/>
</dbReference>
<feature type="domain" description="Mur ligase N-terminal catalytic" evidence="12">
    <location>
        <begin position="30"/>
        <end position="106"/>
    </location>
</feature>
<dbReference type="InterPro" id="IPR013221">
    <property type="entry name" value="Mur_ligase_cen"/>
</dbReference>
<evidence type="ECO:0000313" key="15">
    <source>
        <dbReference type="EMBL" id="AIH04136.1"/>
    </source>
</evidence>
<dbReference type="NCBIfam" id="TIGR01143">
    <property type="entry name" value="murF"/>
    <property type="match status" value="1"/>
</dbReference>
<dbReference type="GO" id="GO:0009252">
    <property type="term" value="P:peptidoglycan biosynthetic process"/>
    <property type="evidence" value="ECO:0007669"/>
    <property type="project" value="UniProtKB-UniRule"/>
</dbReference>
<dbReference type="EMBL" id="CP008796">
    <property type="protein sequence ID" value="AIH04136.1"/>
    <property type="molecule type" value="Genomic_DNA"/>
</dbReference>
<dbReference type="Pfam" id="PF02875">
    <property type="entry name" value="Mur_ligase_C"/>
    <property type="match status" value="1"/>
</dbReference>
<dbReference type="InterPro" id="IPR036615">
    <property type="entry name" value="Mur_ligase_C_dom_sf"/>
</dbReference>
<evidence type="ECO:0000256" key="2">
    <source>
        <dbReference type="ARBA" id="ARBA00022598"/>
    </source>
</evidence>
<feature type="domain" description="Mur ligase C-terminal" evidence="13">
    <location>
        <begin position="331"/>
        <end position="450"/>
    </location>
</feature>
<dbReference type="InterPro" id="IPR035911">
    <property type="entry name" value="MurE/MurF_N"/>
</dbReference>
<comment type="function">
    <text evidence="10 11">Involved in cell wall formation. Catalyzes the final step in the synthesis of UDP-N-acetylmuramoyl-pentapeptide, the precursor of murein.</text>
</comment>
<keyword evidence="8 10" id="KW-0131">Cell cycle</keyword>
<dbReference type="SUPFAM" id="SSF53623">
    <property type="entry name" value="MurD-like peptide ligases, catalytic domain"/>
    <property type="match status" value="1"/>
</dbReference>
<keyword evidence="5 10" id="KW-0067">ATP-binding</keyword>
<dbReference type="Gene3D" id="3.40.1390.10">
    <property type="entry name" value="MurE/MurF, N-terminal domain"/>
    <property type="match status" value="1"/>
</dbReference>
<dbReference type="KEGG" id="tcm:HL41_04810"/>
<dbReference type="Gene3D" id="3.40.1190.10">
    <property type="entry name" value="Mur-like, catalytic domain"/>
    <property type="match status" value="1"/>
</dbReference>
<dbReference type="InterPro" id="IPR005863">
    <property type="entry name" value="UDP-N-AcMur_synth"/>
</dbReference>
<dbReference type="Pfam" id="PF08245">
    <property type="entry name" value="Mur_ligase_M"/>
    <property type="match status" value="1"/>
</dbReference>
<comment type="subcellular location">
    <subcellularLocation>
        <location evidence="10 11">Cytoplasm</location>
    </subcellularLocation>
</comment>
<evidence type="ECO:0000256" key="8">
    <source>
        <dbReference type="ARBA" id="ARBA00023306"/>
    </source>
</evidence>
<evidence type="ECO:0000256" key="11">
    <source>
        <dbReference type="RuleBase" id="RU004136"/>
    </source>
</evidence>
<sequence>MNVENVFFTEDIIRATSGMLLNGDMGSSFRGISTDTRIIKPGYLFWALKGKNFDGHDFWKEAIEKGAKGLVISRFSSGFRLEDLPKTISVILVKDTLSALGDFAKFWRKKLNCVVVAITGSCGKTTTKELTFEILSRFFQTFKNLANYNNLIGVPLSILSMKEGTEVGVLELGTNAPGEIARLSEIVFPQVSVITCVYPAHLEGLGSLEGILEEKLSIFKNTDLNGKLVYFYDQEPLREKVKVFKQEKISFGFEEGADLRAKNLELDKDKLKVEIAFKTHKKSLILPQIGKHNVLNLLAAIAVGLSLNLDLDSIAEKIEKEVPLYQRAKCYKKGRFLIIDDTYNANPGSMKASLEWLRSFSDYPQKIVILGDMLELGPESKRYHEEVGDLAKQVADQAYFIGENAKFYAATFSPKPCEVFTTTEEFLEALKFLRIKDLFFGNTAILVKGSRGLRLERVVERLLEELE</sequence>
<keyword evidence="2 10" id="KW-0436">Ligase</keyword>
<comment type="similarity">
    <text evidence="10">Belongs to the MurCDEF family. MurF subfamily.</text>
</comment>
<keyword evidence="6 10" id="KW-0133">Cell shape</keyword>
<dbReference type="Proteomes" id="UP000028481">
    <property type="component" value="Chromosome"/>
</dbReference>
<feature type="binding site" evidence="10">
    <location>
        <begin position="120"/>
        <end position="126"/>
    </location>
    <ligand>
        <name>ATP</name>
        <dbReference type="ChEBI" id="CHEBI:30616"/>
    </ligand>
</feature>
<evidence type="ECO:0000256" key="6">
    <source>
        <dbReference type="ARBA" id="ARBA00022960"/>
    </source>
</evidence>
<evidence type="ECO:0000256" key="7">
    <source>
        <dbReference type="ARBA" id="ARBA00022984"/>
    </source>
</evidence>
<dbReference type="GO" id="GO:0005524">
    <property type="term" value="F:ATP binding"/>
    <property type="evidence" value="ECO:0007669"/>
    <property type="project" value="UniProtKB-UniRule"/>
</dbReference>
<dbReference type="GO" id="GO:0071555">
    <property type="term" value="P:cell wall organization"/>
    <property type="evidence" value="ECO:0007669"/>
    <property type="project" value="UniProtKB-KW"/>
</dbReference>
<dbReference type="GO" id="GO:0005737">
    <property type="term" value="C:cytoplasm"/>
    <property type="evidence" value="ECO:0007669"/>
    <property type="project" value="UniProtKB-SubCell"/>
</dbReference>
<dbReference type="OrthoDB" id="9801978at2"/>
<dbReference type="UniPathway" id="UPA00219"/>
<dbReference type="AlphaFoldDB" id="A0A075WTF6"/>
<dbReference type="Pfam" id="PF01225">
    <property type="entry name" value="Mur_ligase"/>
    <property type="match status" value="1"/>
</dbReference>
<evidence type="ECO:0000256" key="5">
    <source>
        <dbReference type="ARBA" id="ARBA00022840"/>
    </source>
</evidence>
<name>A0A075WTF6_9BACT</name>
<dbReference type="PaxDb" id="289377-HL41_04810"/>
<proteinExistence type="inferred from homology"/>
<dbReference type="eggNOG" id="COG0770">
    <property type="taxonomic scope" value="Bacteria"/>
</dbReference>
<evidence type="ECO:0000313" key="16">
    <source>
        <dbReference type="Proteomes" id="UP000028481"/>
    </source>
</evidence>
<evidence type="ECO:0000256" key="9">
    <source>
        <dbReference type="ARBA" id="ARBA00023316"/>
    </source>
</evidence>
<keyword evidence="3 10" id="KW-0132">Cell division</keyword>
<dbReference type="InterPro" id="IPR004101">
    <property type="entry name" value="Mur_ligase_C"/>
</dbReference>
<gene>
    <name evidence="10" type="primary">murF</name>
    <name evidence="15" type="ORF">HL41_04810</name>
</gene>
<comment type="pathway">
    <text evidence="10 11">Cell wall biogenesis; peptidoglycan biosynthesis.</text>
</comment>
<evidence type="ECO:0000259" key="13">
    <source>
        <dbReference type="Pfam" id="PF02875"/>
    </source>
</evidence>
<evidence type="ECO:0000256" key="3">
    <source>
        <dbReference type="ARBA" id="ARBA00022618"/>
    </source>
</evidence>
<keyword evidence="7 10" id="KW-0573">Peptidoglycan synthesis</keyword>
<reference evidence="15 16" key="1">
    <citation type="journal article" date="2015" name="Genome Announc.">
        <title>Genome Sequence of a Sulfate-Reducing Thermophilic Bacterium, Thermodesulfobacterium commune DSM 2178T (Phylum Thermodesulfobacteria).</title>
        <authorList>
            <person name="Bhatnagar S."/>
            <person name="Badger J.H."/>
            <person name="Madupu R."/>
            <person name="Khouri H.M."/>
            <person name="O'Connor E.M."/>
            <person name="Robb F.T."/>
            <person name="Ward N.L."/>
            <person name="Eisen J.A."/>
        </authorList>
    </citation>
    <scope>NUCLEOTIDE SEQUENCE [LARGE SCALE GENOMIC DNA]</scope>
    <source>
        <strain evidence="15 16">DSM 2178</strain>
    </source>
</reference>
<dbReference type="SUPFAM" id="SSF63418">
    <property type="entry name" value="MurE/MurF N-terminal domain"/>
    <property type="match status" value="1"/>
</dbReference>
<evidence type="ECO:0000256" key="1">
    <source>
        <dbReference type="ARBA" id="ARBA00022490"/>
    </source>
</evidence>
<keyword evidence="9 10" id="KW-0961">Cell wall biogenesis/degradation</keyword>
<dbReference type="GO" id="GO:0008766">
    <property type="term" value="F:UDP-N-acetylmuramoylalanyl-D-glutamyl-2,6-diaminopimelate-D-alanyl-D-alanine ligase activity"/>
    <property type="evidence" value="ECO:0007669"/>
    <property type="project" value="RHEA"/>
</dbReference>
<dbReference type="RefSeq" id="WP_038060623.1">
    <property type="nucleotide sequence ID" value="NZ_CP008796.1"/>
</dbReference>
<dbReference type="HAMAP" id="MF_02019">
    <property type="entry name" value="MurF"/>
    <property type="match status" value="1"/>
</dbReference>
<dbReference type="GO" id="GO:0008360">
    <property type="term" value="P:regulation of cell shape"/>
    <property type="evidence" value="ECO:0007669"/>
    <property type="project" value="UniProtKB-KW"/>
</dbReference>